<accession>A0A8J8CGD4</accession>
<dbReference type="Proteomes" id="UP000738826">
    <property type="component" value="Unassembled WGS sequence"/>
</dbReference>
<proteinExistence type="predicted"/>
<dbReference type="AlphaFoldDB" id="A0A8J8CGD4"/>
<evidence type="ECO:0000313" key="1">
    <source>
        <dbReference type="EMBL" id="NCN65720.1"/>
    </source>
</evidence>
<name>A0A8J8CGD4_9ARCH</name>
<protein>
    <submittedName>
        <fullName evidence="2">Uncharacterized protein</fullName>
    </submittedName>
</protein>
<gene>
    <name evidence="2" type="ORF">GW779_06965</name>
    <name evidence="1" type="ORF">GW910_06675</name>
</gene>
<evidence type="ECO:0000313" key="3">
    <source>
        <dbReference type="Proteomes" id="UP000738826"/>
    </source>
</evidence>
<sequence>MILTKIFAGETKKAIEKIPIAKSFFVGKIFDFFNMGKSIEKAGIKKRSGISAELIALIYSLFGVSDAKSIVGLMEQVKEDRLLKEI</sequence>
<dbReference type="Proteomes" id="UP000768163">
    <property type="component" value="Unassembled WGS sequence"/>
</dbReference>
<dbReference type="EMBL" id="JAACQH010000195">
    <property type="protein sequence ID" value="NCS92118.1"/>
    <property type="molecule type" value="Genomic_DNA"/>
</dbReference>
<comment type="caution">
    <text evidence="2">The sequence shown here is derived from an EMBL/GenBank/DDBJ whole genome shotgun (WGS) entry which is preliminary data.</text>
</comment>
<organism evidence="2 3">
    <name type="scientific">Candidatus Altarchaeum hamiconexum</name>
    <dbReference type="NCBI Taxonomy" id="1803513"/>
    <lineage>
        <taxon>Archaea</taxon>
        <taxon>Candidatus Altarchaeota</taxon>
        <taxon>Candidatus Altiarchaeia</taxon>
        <taxon>Candidatus Altarchaeales</taxon>
        <taxon>Candidatus Altarchaeaceae</taxon>
        <taxon>Candidatus Altarchaeum</taxon>
    </lineage>
</organism>
<dbReference type="EMBL" id="JAACVF010000214">
    <property type="protein sequence ID" value="NCN65720.1"/>
    <property type="molecule type" value="Genomic_DNA"/>
</dbReference>
<reference evidence="2" key="1">
    <citation type="submission" date="2019-11" db="EMBL/GenBank/DDBJ databases">
        <title>Lipid analysis of CO2-rich subsurface aquifers suggests an autotrophy-based deep biosphere with lysolipids enriched in CPR bacteria.</title>
        <authorList>
            <person name="Probst A.J."/>
            <person name="Elling F.J."/>
            <person name="Castelle C.J."/>
            <person name="Zhu Q."/>
            <person name="Elvert M."/>
            <person name="Birarda G."/>
            <person name="Holman H.-Y."/>
            <person name="Lane K.R."/>
            <person name="Ladd B."/>
            <person name="Ryan M.C."/>
            <person name="Woyke T."/>
            <person name="Hinrichs K.-U."/>
            <person name="Banfield J.F."/>
        </authorList>
    </citation>
    <scope>NUCLEOTIDE SEQUENCE</scope>
    <source>
        <strain evidence="1">CG_2015-01_33_1645</strain>
        <strain evidence="2">CG_2015-04_33_537</strain>
    </source>
</reference>
<evidence type="ECO:0000313" key="2">
    <source>
        <dbReference type="EMBL" id="NCS92118.1"/>
    </source>
</evidence>